<dbReference type="EMBL" id="JBDLBR010000004">
    <property type="protein sequence ID" value="MEN7537967.1"/>
    <property type="molecule type" value="Genomic_DNA"/>
</dbReference>
<name>A0ABV0D1M2_9SPHN</name>
<dbReference type="Proteomes" id="UP001484535">
    <property type="component" value="Unassembled WGS sequence"/>
</dbReference>
<protein>
    <submittedName>
        <fullName evidence="1">Acyl carrier protein</fullName>
    </submittedName>
</protein>
<keyword evidence="2" id="KW-1185">Reference proteome</keyword>
<sequence length="91" mass="10040">MKIEQAKEIVIQVISEVLEGDTEVTEEMHLIGGESLLDSMKLVEVCLALEDLADDHGFEFDWTSEAAMSKSRGMFRSVSALAEEFASQSEA</sequence>
<dbReference type="RefSeq" id="WP_346785423.1">
    <property type="nucleotide sequence ID" value="NZ_JBDLBR010000004.1"/>
</dbReference>
<proteinExistence type="predicted"/>
<gene>
    <name evidence="1" type="ORF">ABDJ38_12365</name>
</gene>
<dbReference type="Gene3D" id="1.10.1200.10">
    <property type="entry name" value="ACP-like"/>
    <property type="match status" value="1"/>
</dbReference>
<organism evidence="1 2">
    <name type="scientific">Aurantiacibacter flavus</name>
    <dbReference type="NCBI Taxonomy" id="3145232"/>
    <lineage>
        <taxon>Bacteria</taxon>
        <taxon>Pseudomonadati</taxon>
        <taxon>Pseudomonadota</taxon>
        <taxon>Alphaproteobacteria</taxon>
        <taxon>Sphingomonadales</taxon>
        <taxon>Erythrobacteraceae</taxon>
        <taxon>Aurantiacibacter</taxon>
    </lineage>
</organism>
<evidence type="ECO:0000313" key="2">
    <source>
        <dbReference type="Proteomes" id="UP001484535"/>
    </source>
</evidence>
<reference evidence="1 2" key="1">
    <citation type="submission" date="2024-05" db="EMBL/GenBank/DDBJ databases">
        <authorList>
            <person name="Park S."/>
        </authorList>
    </citation>
    <scope>NUCLEOTIDE SEQUENCE [LARGE SCALE GENOMIC DNA]</scope>
    <source>
        <strain evidence="1 2">DGU5</strain>
    </source>
</reference>
<dbReference type="InterPro" id="IPR036736">
    <property type="entry name" value="ACP-like_sf"/>
</dbReference>
<comment type="caution">
    <text evidence="1">The sequence shown here is derived from an EMBL/GenBank/DDBJ whole genome shotgun (WGS) entry which is preliminary data.</text>
</comment>
<evidence type="ECO:0000313" key="1">
    <source>
        <dbReference type="EMBL" id="MEN7537967.1"/>
    </source>
</evidence>
<accession>A0ABV0D1M2</accession>